<dbReference type="EMBL" id="JAMSHJ010000002">
    <property type="protein sequence ID" value="KAI5435920.1"/>
    <property type="molecule type" value="Genomic_DNA"/>
</dbReference>
<keyword evidence="3" id="KW-1185">Reference proteome</keyword>
<dbReference type="PANTHER" id="PTHR32108">
    <property type="entry name" value="DNA-DIRECTED RNA POLYMERASE SUBUNIT ALPHA"/>
    <property type="match status" value="1"/>
</dbReference>
<dbReference type="Proteomes" id="UP001058974">
    <property type="component" value="Chromosome 2"/>
</dbReference>
<dbReference type="PANTHER" id="PTHR32108:SF9">
    <property type="entry name" value="REVERSE TRANSCRIPTASE RNASE H-LIKE DOMAIN-CONTAINING PROTEIN"/>
    <property type="match status" value="1"/>
</dbReference>
<dbReference type="AlphaFoldDB" id="A0A9D5B9V9"/>
<accession>A0A9D5B9V9</accession>
<feature type="region of interest" description="Disordered" evidence="1">
    <location>
        <begin position="98"/>
        <end position="136"/>
    </location>
</feature>
<protein>
    <submittedName>
        <fullName evidence="2">Uncharacterized protein</fullName>
    </submittedName>
</protein>
<name>A0A9D5B9V9_PEA</name>
<evidence type="ECO:0000313" key="2">
    <source>
        <dbReference type="EMBL" id="KAI5435920.1"/>
    </source>
</evidence>
<feature type="region of interest" description="Disordered" evidence="1">
    <location>
        <begin position="53"/>
        <end position="86"/>
    </location>
</feature>
<feature type="compositionally biased region" description="Low complexity" evidence="1">
    <location>
        <begin position="106"/>
        <end position="127"/>
    </location>
</feature>
<reference evidence="2 3" key="1">
    <citation type="journal article" date="2022" name="Nat. Genet.">
        <title>Improved pea reference genome and pan-genome highlight genomic features and evolutionary characteristics.</title>
        <authorList>
            <person name="Yang T."/>
            <person name="Liu R."/>
            <person name="Luo Y."/>
            <person name="Hu S."/>
            <person name="Wang D."/>
            <person name="Wang C."/>
            <person name="Pandey M.K."/>
            <person name="Ge S."/>
            <person name="Xu Q."/>
            <person name="Li N."/>
            <person name="Li G."/>
            <person name="Huang Y."/>
            <person name="Saxena R.K."/>
            <person name="Ji Y."/>
            <person name="Li M."/>
            <person name="Yan X."/>
            <person name="He Y."/>
            <person name="Liu Y."/>
            <person name="Wang X."/>
            <person name="Xiang C."/>
            <person name="Varshney R.K."/>
            <person name="Ding H."/>
            <person name="Gao S."/>
            <person name="Zong X."/>
        </authorList>
    </citation>
    <scope>NUCLEOTIDE SEQUENCE [LARGE SCALE GENOMIC DNA]</scope>
    <source>
        <strain evidence="2 3">cv. Zhongwan 6</strain>
    </source>
</reference>
<sequence>MSEREMADMFMNTLQGNYIERLAACPSISFAEIVIAGERIESLLKMGRIQDNSASKKPFVGNGQRRKEGEASVVYAGRSRGRGRPNYYQDQVAAVTIPTPVPQPQCHPQQQPRYNNQQQGGNPGQQRHYQQRPRQTDRVIEPIPMPYSVLLPRLIDMNLVTLRTLAPPIDPNNLPRGYDVNVRCAFHSNAPGHTTDNCKALQLKVQDLRDAQAINFAPVPNVIQNPMSAHGGQGINAVEVVEAGNAQGWGKFVEPVIKEDKFGLGYASGSQTNETGTLSSGGLVSPHVVNAADEDKADRDCDLDSWILPCVPGEKLDNWSFEKTVRVKHDPPSCRADHPDLTANDTAMAKYDFDNPIYQAEEGAEGDCELPEGLARLLKQEDRAITHYQEVVETINVGTEDDKKEIKIGASLQAERKDR</sequence>
<gene>
    <name evidence="2" type="ORF">KIW84_022373</name>
</gene>
<proteinExistence type="predicted"/>
<evidence type="ECO:0000313" key="3">
    <source>
        <dbReference type="Proteomes" id="UP001058974"/>
    </source>
</evidence>
<comment type="caution">
    <text evidence="2">The sequence shown here is derived from an EMBL/GenBank/DDBJ whole genome shotgun (WGS) entry which is preliminary data.</text>
</comment>
<evidence type="ECO:0000256" key="1">
    <source>
        <dbReference type="SAM" id="MobiDB-lite"/>
    </source>
</evidence>
<organism evidence="2 3">
    <name type="scientific">Pisum sativum</name>
    <name type="common">Garden pea</name>
    <name type="synonym">Lathyrus oleraceus</name>
    <dbReference type="NCBI Taxonomy" id="3888"/>
    <lineage>
        <taxon>Eukaryota</taxon>
        <taxon>Viridiplantae</taxon>
        <taxon>Streptophyta</taxon>
        <taxon>Embryophyta</taxon>
        <taxon>Tracheophyta</taxon>
        <taxon>Spermatophyta</taxon>
        <taxon>Magnoliopsida</taxon>
        <taxon>eudicotyledons</taxon>
        <taxon>Gunneridae</taxon>
        <taxon>Pentapetalae</taxon>
        <taxon>rosids</taxon>
        <taxon>fabids</taxon>
        <taxon>Fabales</taxon>
        <taxon>Fabaceae</taxon>
        <taxon>Papilionoideae</taxon>
        <taxon>50 kb inversion clade</taxon>
        <taxon>NPAAA clade</taxon>
        <taxon>Hologalegina</taxon>
        <taxon>IRL clade</taxon>
        <taxon>Fabeae</taxon>
        <taxon>Lathyrus</taxon>
    </lineage>
</organism>
<dbReference type="Gramene" id="Psat02G0237300-T1">
    <property type="protein sequence ID" value="KAI5435920.1"/>
    <property type="gene ID" value="KIW84_022373"/>
</dbReference>